<evidence type="ECO:0000256" key="7">
    <source>
        <dbReference type="RuleBase" id="RU004379"/>
    </source>
</evidence>
<feature type="transmembrane region" description="Helical" evidence="7">
    <location>
        <begin position="107"/>
        <end position="129"/>
    </location>
</feature>
<evidence type="ECO:0000256" key="6">
    <source>
        <dbReference type="ARBA" id="ARBA00023136"/>
    </source>
</evidence>
<evidence type="ECO:0000256" key="4">
    <source>
        <dbReference type="ARBA" id="ARBA00022692"/>
    </source>
</evidence>
<dbReference type="PANTHER" id="PTHR23291:SF115">
    <property type="entry name" value="MODULATOR OF FTSH PROTEASE YCCA"/>
    <property type="match status" value="1"/>
</dbReference>
<dbReference type="PANTHER" id="PTHR23291">
    <property type="entry name" value="BAX INHIBITOR-RELATED"/>
    <property type="match status" value="1"/>
</dbReference>
<comment type="similarity">
    <text evidence="2 7">Belongs to the BI1 family.</text>
</comment>
<evidence type="ECO:0000256" key="1">
    <source>
        <dbReference type="ARBA" id="ARBA00004651"/>
    </source>
</evidence>
<organism evidence="8 9">
    <name type="scientific">OM182 bacterium BACL3 MAG-120507-bin80</name>
    <dbReference type="NCBI Taxonomy" id="1655577"/>
    <lineage>
        <taxon>Bacteria</taxon>
        <taxon>Pseudomonadati</taxon>
        <taxon>Pseudomonadota</taxon>
        <taxon>Gammaproteobacteria</taxon>
        <taxon>OMG group</taxon>
        <taxon>OM182 clade</taxon>
    </lineage>
</organism>
<dbReference type="InterPro" id="IPR006214">
    <property type="entry name" value="Bax_inhibitor_1-related"/>
</dbReference>
<dbReference type="AlphaFoldDB" id="A0A0R2SFS3"/>
<dbReference type="CDD" id="cd10433">
    <property type="entry name" value="YccA_like"/>
    <property type="match status" value="1"/>
</dbReference>
<keyword evidence="5 7" id="KW-1133">Transmembrane helix</keyword>
<sequence>MNELNLNVSRADQNAASVNKVVRNTYTLLSMTLFFSALCAVATMALGFGQGAGLLMIIGGFVMSFVVRATAESSKGILAVFVFAGLMGGGLGPTLSAYLMIYSNGAAIIAQALGGTGLIFLSLSGYALTTGKNFNFLGGFLATGMMVMLVAMIANIFLQIPAMSLAISGAVIMLMSGFILYDTSRIVNGGERNYIMATISLYLSIFNLFIHLLNLIGALTGRD</sequence>
<dbReference type="Pfam" id="PF01027">
    <property type="entry name" value="Bax1-I"/>
    <property type="match status" value="1"/>
</dbReference>
<evidence type="ECO:0000313" key="8">
    <source>
        <dbReference type="EMBL" id="KRO71354.1"/>
    </source>
</evidence>
<keyword evidence="3" id="KW-1003">Cell membrane</keyword>
<feature type="transmembrane region" description="Helical" evidence="7">
    <location>
        <begin position="52"/>
        <end position="71"/>
    </location>
</feature>
<feature type="transmembrane region" description="Helical" evidence="7">
    <location>
        <begin position="136"/>
        <end position="157"/>
    </location>
</feature>
<proteinExistence type="inferred from homology"/>
<accession>A0A0R2SFS3</accession>
<evidence type="ECO:0008006" key="10">
    <source>
        <dbReference type="Google" id="ProtNLM"/>
    </source>
</evidence>
<comment type="caution">
    <text evidence="8">The sequence shown here is derived from an EMBL/GenBank/DDBJ whole genome shotgun (WGS) entry which is preliminary data.</text>
</comment>
<gene>
    <name evidence="8" type="ORF">ABR69_11835</name>
</gene>
<feature type="transmembrane region" description="Helical" evidence="7">
    <location>
        <begin position="193"/>
        <end position="213"/>
    </location>
</feature>
<evidence type="ECO:0000256" key="3">
    <source>
        <dbReference type="ARBA" id="ARBA00022475"/>
    </source>
</evidence>
<evidence type="ECO:0000313" key="9">
    <source>
        <dbReference type="Proteomes" id="UP000051934"/>
    </source>
</evidence>
<dbReference type="EMBL" id="LIBB01000197">
    <property type="protein sequence ID" value="KRO71354.1"/>
    <property type="molecule type" value="Genomic_DNA"/>
</dbReference>
<comment type="subcellular location">
    <subcellularLocation>
        <location evidence="1">Cell membrane</location>
        <topology evidence="1">Multi-pass membrane protein</topology>
    </subcellularLocation>
</comment>
<dbReference type="GO" id="GO:0005886">
    <property type="term" value="C:plasma membrane"/>
    <property type="evidence" value="ECO:0007669"/>
    <property type="project" value="UniProtKB-SubCell"/>
</dbReference>
<evidence type="ECO:0000256" key="2">
    <source>
        <dbReference type="ARBA" id="ARBA00010350"/>
    </source>
</evidence>
<reference evidence="8 9" key="1">
    <citation type="submission" date="2015-10" db="EMBL/GenBank/DDBJ databases">
        <title>Metagenome-Assembled Genomes uncover a global brackish microbiome.</title>
        <authorList>
            <person name="Hugerth L.W."/>
            <person name="Larsson J."/>
            <person name="Alneberg J."/>
            <person name="Lindh M.V."/>
            <person name="Legrand C."/>
            <person name="Pinhassi J."/>
            <person name="Andersson A.F."/>
        </authorList>
    </citation>
    <scope>NUCLEOTIDE SEQUENCE [LARGE SCALE GENOMIC DNA]</scope>
    <source>
        <strain evidence="8">BACL4 MAG-120507-bin80</strain>
    </source>
</reference>
<feature type="transmembrane region" description="Helical" evidence="7">
    <location>
        <begin position="78"/>
        <end position="101"/>
    </location>
</feature>
<dbReference type="Proteomes" id="UP000051934">
    <property type="component" value="Unassembled WGS sequence"/>
</dbReference>
<feature type="transmembrane region" description="Helical" evidence="7">
    <location>
        <begin position="26"/>
        <end position="46"/>
    </location>
</feature>
<keyword evidence="4 7" id="KW-0812">Transmembrane</keyword>
<protein>
    <recommendedName>
        <fullName evidence="10">BAX inhibitor protein</fullName>
    </recommendedName>
</protein>
<feature type="transmembrane region" description="Helical" evidence="7">
    <location>
        <begin position="163"/>
        <end position="181"/>
    </location>
</feature>
<keyword evidence="6 7" id="KW-0472">Membrane</keyword>
<evidence type="ECO:0000256" key="5">
    <source>
        <dbReference type="ARBA" id="ARBA00022989"/>
    </source>
</evidence>
<name>A0A0R2SFS3_9GAMM</name>